<dbReference type="RefSeq" id="WP_370595645.1">
    <property type="nucleotide sequence ID" value="NZ_JALBUR010000005.1"/>
</dbReference>
<evidence type="ECO:0000256" key="1">
    <source>
        <dbReference type="PIRSR" id="PIRSR601310-1"/>
    </source>
</evidence>
<dbReference type="EMBL" id="JALBUR010000005">
    <property type="protein sequence ID" value="MDX8419130.1"/>
    <property type="molecule type" value="Genomic_DNA"/>
</dbReference>
<dbReference type="PROSITE" id="PS00892">
    <property type="entry name" value="HIT_1"/>
    <property type="match status" value="1"/>
</dbReference>
<dbReference type="GO" id="GO:0003824">
    <property type="term" value="F:catalytic activity"/>
    <property type="evidence" value="ECO:0007669"/>
    <property type="project" value="InterPro"/>
</dbReference>
<dbReference type="InterPro" id="IPR039384">
    <property type="entry name" value="HINT"/>
</dbReference>
<evidence type="ECO:0000259" key="4">
    <source>
        <dbReference type="PROSITE" id="PS51084"/>
    </source>
</evidence>
<protein>
    <submittedName>
        <fullName evidence="5">HIT family protein</fullName>
    </submittedName>
</protein>
<dbReference type="GO" id="GO:0009117">
    <property type="term" value="P:nucleotide metabolic process"/>
    <property type="evidence" value="ECO:0007669"/>
    <property type="project" value="TreeGrafter"/>
</dbReference>
<dbReference type="Proteomes" id="UP001286174">
    <property type="component" value="Unassembled WGS sequence"/>
</dbReference>
<dbReference type="Pfam" id="PF01230">
    <property type="entry name" value="HIT"/>
    <property type="match status" value="1"/>
</dbReference>
<dbReference type="SUPFAM" id="SSF54197">
    <property type="entry name" value="HIT-like"/>
    <property type="match status" value="1"/>
</dbReference>
<proteinExistence type="predicted"/>
<dbReference type="CDD" id="cd01277">
    <property type="entry name" value="HINT_subgroup"/>
    <property type="match status" value="1"/>
</dbReference>
<dbReference type="PANTHER" id="PTHR46648">
    <property type="entry name" value="HIT FAMILY PROTEIN 1"/>
    <property type="match status" value="1"/>
</dbReference>
<sequence>MCVFCDIIAHKIPSKVVYEDENVIAILDISQVTRGHTIVMPKKHVRNILEADDKTVASVMAVTAKLARQIVKNTGAIGVNILNNTGEAAGQSVDHMHVHIIPRYGKDDACHFTFGKSAPQDLDEVLKEVKG</sequence>
<dbReference type="PRINTS" id="PR00332">
    <property type="entry name" value="HISTRIAD"/>
</dbReference>
<dbReference type="AlphaFoldDB" id="A0AB35U788"/>
<organism evidence="5 6">
    <name type="scientific">Grylomicrobium aquisgranensis</name>
    <dbReference type="NCBI Taxonomy" id="2926318"/>
    <lineage>
        <taxon>Bacteria</taxon>
        <taxon>Bacillati</taxon>
        <taxon>Bacillota</taxon>
        <taxon>Erysipelotrichia</taxon>
        <taxon>Erysipelotrichales</taxon>
        <taxon>Erysipelotrichaceae</taxon>
        <taxon>Grylomicrobium</taxon>
    </lineage>
</organism>
<accession>A0AB35U788</accession>
<feature type="short sequence motif" description="Histidine triad motif" evidence="2 3">
    <location>
        <begin position="95"/>
        <end position="99"/>
    </location>
</feature>
<dbReference type="PROSITE" id="PS51084">
    <property type="entry name" value="HIT_2"/>
    <property type="match status" value="1"/>
</dbReference>
<dbReference type="Gene3D" id="3.30.428.10">
    <property type="entry name" value="HIT-like"/>
    <property type="match status" value="1"/>
</dbReference>
<gene>
    <name evidence="5" type="ORF">MOZ60_03370</name>
</gene>
<evidence type="ECO:0000256" key="3">
    <source>
        <dbReference type="PROSITE-ProRule" id="PRU00464"/>
    </source>
</evidence>
<evidence type="ECO:0000313" key="6">
    <source>
        <dbReference type="Proteomes" id="UP001286174"/>
    </source>
</evidence>
<dbReference type="InterPro" id="IPR019808">
    <property type="entry name" value="Histidine_triad_CS"/>
</dbReference>
<evidence type="ECO:0000256" key="2">
    <source>
        <dbReference type="PIRSR" id="PIRSR601310-3"/>
    </source>
</evidence>
<name>A0AB35U788_9FIRM</name>
<feature type="domain" description="HIT" evidence="4">
    <location>
        <begin position="3"/>
        <end position="111"/>
    </location>
</feature>
<dbReference type="PANTHER" id="PTHR46648:SF1">
    <property type="entry name" value="ADENOSINE 5'-MONOPHOSPHORAMIDASE HNT1"/>
    <property type="match status" value="1"/>
</dbReference>
<dbReference type="InterPro" id="IPR011146">
    <property type="entry name" value="HIT-like"/>
</dbReference>
<evidence type="ECO:0000313" key="5">
    <source>
        <dbReference type="EMBL" id="MDX8419130.1"/>
    </source>
</evidence>
<comment type="caution">
    <text evidence="5">The sequence shown here is derived from an EMBL/GenBank/DDBJ whole genome shotgun (WGS) entry which is preliminary data.</text>
</comment>
<reference evidence="5 6" key="1">
    <citation type="submission" date="2022-03" db="EMBL/GenBank/DDBJ databases">
        <title>Novel taxa within the pig intestine.</title>
        <authorList>
            <person name="Wylensek D."/>
            <person name="Bishof K."/>
            <person name="Afrizal A."/>
            <person name="Clavel T."/>
        </authorList>
    </citation>
    <scope>NUCLEOTIDE SEQUENCE [LARGE SCALE GENOMIC DNA]</scope>
    <source>
        <strain evidence="5 6">CLA-KB-P133</strain>
    </source>
</reference>
<dbReference type="InterPro" id="IPR036265">
    <property type="entry name" value="HIT-like_sf"/>
</dbReference>
<keyword evidence="6" id="KW-1185">Reference proteome</keyword>
<feature type="active site" description="Tele-AMP-histidine intermediate" evidence="1">
    <location>
        <position position="97"/>
    </location>
</feature>
<dbReference type="InterPro" id="IPR001310">
    <property type="entry name" value="Histidine_triad_HIT"/>
</dbReference>